<keyword evidence="2" id="KW-1185">Reference proteome</keyword>
<dbReference type="Proteomes" id="UP000316331">
    <property type="component" value="Unassembled WGS sequence"/>
</dbReference>
<evidence type="ECO:0000313" key="2">
    <source>
        <dbReference type="Proteomes" id="UP000316331"/>
    </source>
</evidence>
<accession>A0A543EY58</accession>
<organism evidence="1 2">
    <name type="scientific">Nocardia bhagyanarayanae</name>
    <dbReference type="NCBI Taxonomy" id="1215925"/>
    <lineage>
        <taxon>Bacteria</taxon>
        <taxon>Bacillati</taxon>
        <taxon>Actinomycetota</taxon>
        <taxon>Actinomycetes</taxon>
        <taxon>Mycobacteriales</taxon>
        <taxon>Nocardiaceae</taxon>
        <taxon>Nocardia</taxon>
    </lineage>
</organism>
<reference evidence="1 2" key="1">
    <citation type="submission" date="2019-06" db="EMBL/GenBank/DDBJ databases">
        <title>Sequencing the genomes of 1000 actinobacteria strains.</title>
        <authorList>
            <person name="Klenk H.-P."/>
        </authorList>
    </citation>
    <scope>NUCLEOTIDE SEQUENCE [LARGE SCALE GENOMIC DNA]</scope>
    <source>
        <strain evidence="1 2">DSM 103495</strain>
    </source>
</reference>
<gene>
    <name evidence="1" type="ORF">FB390_6646</name>
</gene>
<sequence>MVIRAGWTMPDCLNLARDFLAPSDENDHVCADHDEDRRVTDDRRQFGAAARIVW</sequence>
<dbReference type="EMBL" id="VFPG01000002">
    <property type="protein sequence ID" value="TQM26449.1"/>
    <property type="molecule type" value="Genomic_DNA"/>
</dbReference>
<proteinExistence type="predicted"/>
<name>A0A543EY58_9NOCA</name>
<comment type="caution">
    <text evidence="1">The sequence shown here is derived from an EMBL/GenBank/DDBJ whole genome shotgun (WGS) entry which is preliminary data.</text>
</comment>
<dbReference type="AlphaFoldDB" id="A0A543EY58"/>
<evidence type="ECO:0000313" key="1">
    <source>
        <dbReference type="EMBL" id="TQM26449.1"/>
    </source>
</evidence>
<protein>
    <submittedName>
        <fullName evidence="1">Uncharacterized protein</fullName>
    </submittedName>
</protein>